<gene>
    <name evidence="1" type="ORF">C5746_15960</name>
</gene>
<sequence>MVSVEAGKALKVITGSPRFEASGEESTVAHAAAELSGVFSPLVPEPAGDTGDVCRIFTPVGTPFYELRVTWRLFYRAAAAGDKPPSGFTRLRIGEWAAAAPDEAYVQFACRSQKLPGSAQSPGRIEMNVERMRVLKEPEGDVEALKNAYATVTHSVSLAMAKELGCEGDAGLEAHPALDPA</sequence>
<reference evidence="1 2" key="1">
    <citation type="journal article" date="2018" name="Front. Microbiol.">
        <title>Genome Sequencing of Streptomyces atratus SCSIOZH16 and Activation Production of Nocardamine via Metabolic Engineering.</title>
        <authorList>
            <person name="Li Y."/>
            <person name="Zhang C."/>
            <person name="Liu C."/>
            <person name="Ju J."/>
            <person name="Ma J."/>
        </authorList>
    </citation>
    <scope>NUCLEOTIDE SEQUENCE [LARGE SCALE GENOMIC DNA]</scope>
    <source>
        <strain evidence="1 2">SCSIO_ZH16</strain>
    </source>
</reference>
<accession>A0A2Z5JD02</accession>
<proteinExistence type="predicted"/>
<protein>
    <submittedName>
        <fullName evidence="1">Uncharacterized protein</fullName>
    </submittedName>
</protein>
<evidence type="ECO:0000313" key="2">
    <source>
        <dbReference type="Proteomes" id="UP000252698"/>
    </source>
</evidence>
<evidence type="ECO:0000313" key="1">
    <source>
        <dbReference type="EMBL" id="AXE78180.1"/>
    </source>
</evidence>
<dbReference type="AlphaFoldDB" id="A0A2Z5JD02"/>
<dbReference type="GeneID" id="95519960"/>
<dbReference type="KEGG" id="sata:C5746_15960"/>
<name>A0A2Z5JD02_STRAR</name>
<dbReference type="EMBL" id="CP027306">
    <property type="protein sequence ID" value="AXE78180.1"/>
    <property type="molecule type" value="Genomic_DNA"/>
</dbReference>
<organism evidence="1 2">
    <name type="scientific">Streptomyces atratus</name>
    <dbReference type="NCBI Taxonomy" id="1893"/>
    <lineage>
        <taxon>Bacteria</taxon>
        <taxon>Bacillati</taxon>
        <taxon>Actinomycetota</taxon>
        <taxon>Actinomycetes</taxon>
        <taxon>Kitasatosporales</taxon>
        <taxon>Streptomycetaceae</taxon>
        <taxon>Streptomyces</taxon>
    </lineage>
</organism>
<dbReference type="Proteomes" id="UP000252698">
    <property type="component" value="Chromosome"/>
</dbReference>
<dbReference type="RefSeq" id="WP_114244771.1">
    <property type="nucleotide sequence ID" value="NZ_CP027306.1"/>
</dbReference>